<evidence type="ECO:0000256" key="4">
    <source>
        <dbReference type="ARBA" id="ARBA00022989"/>
    </source>
</evidence>
<dbReference type="InterPro" id="IPR043128">
    <property type="entry name" value="Rev_trsase/Diguanyl_cyclase"/>
</dbReference>
<dbReference type="EMBL" id="BMJT01000001">
    <property type="protein sequence ID" value="GGG10775.1"/>
    <property type="molecule type" value="Genomic_DNA"/>
</dbReference>
<evidence type="ECO:0000256" key="6">
    <source>
        <dbReference type="SAM" id="Phobius"/>
    </source>
</evidence>
<feature type="transmembrane region" description="Helical" evidence="6">
    <location>
        <begin position="284"/>
        <end position="304"/>
    </location>
</feature>
<accession>A0A917D4V5</accession>
<dbReference type="PANTHER" id="PTHR45138">
    <property type="entry name" value="REGULATORY COMPONENTS OF SENSORY TRANSDUCTION SYSTEM"/>
    <property type="match status" value="1"/>
</dbReference>
<dbReference type="Gene3D" id="3.30.450.20">
    <property type="entry name" value="PAS domain"/>
    <property type="match status" value="1"/>
</dbReference>
<keyword evidence="9" id="KW-1185">Reference proteome</keyword>
<reference evidence="8" key="2">
    <citation type="submission" date="2020-09" db="EMBL/GenBank/DDBJ databases">
        <authorList>
            <person name="Sun Q."/>
            <person name="Zhou Y."/>
        </authorList>
    </citation>
    <scope>NUCLEOTIDE SEQUENCE</scope>
    <source>
        <strain evidence="8">CGMCC 1.15760</strain>
    </source>
</reference>
<dbReference type="SMART" id="SM00267">
    <property type="entry name" value="GGDEF"/>
    <property type="match status" value="1"/>
</dbReference>
<evidence type="ECO:0000259" key="7">
    <source>
        <dbReference type="PROSITE" id="PS50887"/>
    </source>
</evidence>
<comment type="caution">
    <text evidence="8">The sequence shown here is derived from an EMBL/GenBank/DDBJ whole genome shotgun (WGS) entry which is preliminary data.</text>
</comment>
<keyword evidence="5 6" id="KW-0472">Membrane</keyword>
<gene>
    <name evidence="8" type="ORF">GCM10007425_01290</name>
</gene>
<feature type="transmembrane region" description="Helical" evidence="6">
    <location>
        <begin position="12"/>
        <end position="38"/>
    </location>
</feature>
<dbReference type="Pfam" id="PF00990">
    <property type="entry name" value="GGDEF"/>
    <property type="match status" value="1"/>
</dbReference>
<evidence type="ECO:0000256" key="2">
    <source>
        <dbReference type="ARBA" id="ARBA00022475"/>
    </source>
</evidence>
<evidence type="ECO:0000256" key="5">
    <source>
        <dbReference type="ARBA" id="ARBA00023136"/>
    </source>
</evidence>
<evidence type="ECO:0000313" key="9">
    <source>
        <dbReference type="Proteomes" id="UP000616608"/>
    </source>
</evidence>
<dbReference type="AlphaFoldDB" id="A0A917D4V5"/>
<evidence type="ECO:0000256" key="1">
    <source>
        <dbReference type="ARBA" id="ARBA00004651"/>
    </source>
</evidence>
<proteinExistence type="predicted"/>
<dbReference type="SUPFAM" id="SSF55073">
    <property type="entry name" value="Nucleotide cyclase"/>
    <property type="match status" value="1"/>
</dbReference>
<keyword evidence="3 6" id="KW-0812">Transmembrane</keyword>
<reference evidence="8" key="1">
    <citation type="journal article" date="2014" name="Int. J. Syst. Evol. Microbiol.">
        <title>Complete genome sequence of Corynebacterium casei LMG S-19264T (=DSM 44701T), isolated from a smear-ripened cheese.</title>
        <authorList>
            <consortium name="US DOE Joint Genome Institute (JGI-PGF)"/>
            <person name="Walter F."/>
            <person name="Albersmeier A."/>
            <person name="Kalinowski J."/>
            <person name="Ruckert C."/>
        </authorList>
    </citation>
    <scope>NUCLEOTIDE SEQUENCE</scope>
    <source>
        <strain evidence="8">CGMCC 1.15760</strain>
    </source>
</reference>
<dbReference type="CDD" id="cd18773">
    <property type="entry name" value="PDC1_HK_sensor"/>
    <property type="match status" value="1"/>
</dbReference>
<dbReference type="RefSeq" id="WP_188613081.1">
    <property type="nucleotide sequence ID" value="NZ_BMJT01000001.1"/>
</dbReference>
<evidence type="ECO:0000313" key="8">
    <source>
        <dbReference type="EMBL" id="GGG10775.1"/>
    </source>
</evidence>
<dbReference type="GO" id="GO:0043709">
    <property type="term" value="P:cell adhesion involved in single-species biofilm formation"/>
    <property type="evidence" value="ECO:0007669"/>
    <property type="project" value="TreeGrafter"/>
</dbReference>
<keyword evidence="2" id="KW-1003">Cell membrane</keyword>
<keyword evidence="4 6" id="KW-1133">Transmembrane helix</keyword>
<dbReference type="Gene3D" id="3.30.70.270">
    <property type="match status" value="1"/>
</dbReference>
<dbReference type="GO" id="GO:0005886">
    <property type="term" value="C:plasma membrane"/>
    <property type="evidence" value="ECO:0007669"/>
    <property type="project" value="UniProtKB-SubCell"/>
</dbReference>
<dbReference type="PROSITE" id="PS50887">
    <property type="entry name" value="GGDEF"/>
    <property type="match status" value="1"/>
</dbReference>
<name>A0A917D4V5_9BACI</name>
<comment type="subcellular location">
    <subcellularLocation>
        <location evidence="1">Cell membrane</location>
        <topology evidence="1">Multi-pass membrane protein</topology>
    </subcellularLocation>
</comment>
<dbReference type="CDD" id="cd01949">
    <property type="entry name" value="GGDEF"/>
    <property type="match status" value="1"/>
</dbReference>
<dbReference type="FunFam" id="3.30.70.270:FF:000001">
    <property type="entry name" value="Diguanylate cyclase domain protein"/>
    <property type="match status" value="1"/>
</dbReference>
<protein>
    <submittedName>
        <fullName evidence="8">Cell signaling regulator</fullName>
    </submittedName>
</protein>
<evidence type="ECO:0000256" key="3">
    <source>
        <dbReference type="ARBA" id="ARBA00022692"/>
    </source>
</evidence>
<dbReference type="InterPro" id="IPR033479">
    <property type="entry name" value="dCache_1"/>
</dbReference>
<dbReference type="InterPro" id="IPR000160">
    <property type="entry name" value="GGDEF_dom"/>
</dbReference>
<organism evidence="8 9">
    <name type="scientific">Lysinibacillus alkalisoli</name>
    <dbReference type="NCBI Taxonomy" id="1911548"/>
    <lineage>
        <taxon>Bacteria</taxon>
        <taxon>Bacillati</taxon>
        <taxon>Bacillota</taxon>
        <taxon>Bacilli</taxon>
        <taxon>Bacillales</taxon>
        <taxon>Bacillaceae</taxon>
        <taxon>Lysinibacillus</taxon>
    </lineage>
</organism>
<dbReference type="Pfam" id="PF02743">
    <property type="entry name" value="dCache_1"/>
    <property type="match status" value="1"/>
</dbReference>
<dbReference type="NCBIfam" id="TIGR00254">
    <property type="entry name" value="GGDEF"/>
    <property type="match status" value="1"/>
</dbReference>
<dbReference type="InterPro" id="IPR050469">
    <property type="entry name" value="Diguanylate_Cyclase"/>
</dbReference>
<dbReference type="GO" id="GO:1902201">
    <property type="term" value="P:negative regulation of bacterial-type flagellum-dependent cell motility"/>
    <property type="evidence" value="ECO:0007669"/>
    <property type="project" value="TreeGrafter"/>
</dbReference>
<feature type="domain" description="GGDEF" evidence="7">
    <location>
        <begin position="390"/>
        <end position="520"/>
    </location>
</feature>
<dbReference type="CDD" id="cd12912">
    <property type="entry name" value="PDC2_MCP_like"/>
    <property type="match status" value="1"/>
</dbReference>
<sequence>MKKVEKDKIQLKYLMTGFILLGYILIVTFGLIIAQVVIKKSFLDETIEHNQTYAAKLAKTADQFLEEAQATLKYSADIIQENLTNYEELGEEATRLEKQTHYFNSTVVTTEAREVIAVSPSSIPVAGKTLDSIGARAANQAKKPFITNPYLTITDRLVVFISQPLFDNNQMYRGLVGGTLYLQNHNSFYELLGKHPYNDDSQVYVVGSNGEIIFHEDLKRIGDKIPKRMIEKISTKSQDGLKETIDGEKYVVGYSKLQQADWYIVLQRPYTLVTDPAITVVKKIAIATLPFFIVMIIITIYATLHIVRPIQKLAHYTEESLKTKNVERIKEVPSYYREAQSLKRSLVRSLSSLHSQVEFLQNQASTDALTGLMNRRTMEEVLTNWENNHYDYAVIMLDLDRFKRVNDTYGHAIGDEVLQFLARHILANTSPQDICCRYGGEEFIILLPHTPLEEAYRVAENLRQVVSSVESPTGSIVTMSAGVADMHAAAPTAKSVIKLADKALYRAKEEGRNRVYTYLTE</sequence>
<dbReference type="Proteomes" id="UP000616608">
    <property type="component" value="Unassembled WGS sequence"/>
</dbReference>
<dbReference type="InterPro" id="IPR029787">
    <property type="entry name" value="Nucleotide_cyclase"/>
</dbReference>
<dbReference type="GO" id="GO:0052621">
    <property type="term" value="F:diguanylate cyclase activity"/>
    <property type="evidence" value="ECO:0007669"/>
    <property type="project" value="TreeGrafter"/>
</dbReference>
<dbReference type="PANTHER" id="PTHR45138:SF9">
    <property type="entry name" value="DIGUANYLATE CYCLASE DGCM-RELATED"/>
    <property type="match status" value="1"/>
</dbReference>